<gene>
    <name evidence="1" type="ORF">NQV15_09150</name>
</gene>
<protein>
    <submittedName>
        <fullName evidence="1">Uncharacterized protein</fullName>
    </submittedName>
</protein>
<name>A0ABY5MFG0_9ACTN</name>
<evidence type="ECO:0000313" key="2">
    <source>
        <dbReference type="Proteomes" id="UP001316184"/>
    </source>
</evidence>
<dbReference type="Proteomes" id="UP001316184">
    <property type="component" value="Chromosome"/>
</dbReference>
<sequence>MAYGVHLDLPPAAVTAYAGTRHLIGFNDLVNGGLEPAGTVSVHRPVRARA</sequence>
<evidence type="ECO:0000313" key="1">
    <source>
        <dbReference type="EMBL" id="UUP15463.1"/>
    </source>
</evidence>
<keyword evidence="2" id="KW-1185">Reference proteome</keyword>
<dbReference type="RefSeq" id="WP_232399515.1">
    <property type="nucleotide sequence ID" value="NZ_CP102173.1"/>
</dbReference>
<reference evidence="1 2" key="1">
    <citation type="submission" date="2022-08" db="EMBL/GenBank/DDBJ databases">
        <title>novel species in genus Aeromicrobium.</title>
        <authorList>
            <person name="Ye L."/>
        </authorList>
    </citation>
    <scope>NUCLEOTIDE SEQUENCE [LARGE SCALE GENOMIC DNA]</scope>
    <source>
        <strain evidence="2">zg-Y1379</strain>
    </source>
</reference>
<dbReference type="EMBL" id="CP102173">
    <property type="protein sequence ID" value="UUP15463.1"/>
    <property type="molecule type" value="Genomic_DNA"/>
</dbReference>
<accession>A0ABY5MFG0</accession>
<proteinExistence type="predicted"/>
<organism evidence="1 2">
    <name type="scientific">Aeromicrobium wangtongii</name>
    <dbReference type="NCBI Taxonomy" id="2969247"/>
    <lineage>
        <taxon>Bacteria</taxon>
        <taxon>Bacillati</taxon>
        <taxon>Actinomycetota</taxon>
        <taxon>Actinomycetes</taxon>
        <taxon>Propionibacteriales</taxon>
        <taxon>Nocardioidaceae</taxon>
        <taxon>Aeromicrobium</taxon>
    </lineage>
</organism>